<evidence type="ECO:0000259" key="1">
    <source>
        <dbReference type="Pfam" id="PF11160"/>
    </source>
</evidence>
<dbReference type="Gene3D" id="2.30.30.1060">
    <property type="match status" value="1"/>
</dbReference>
<dbReference type="STRING" id="1035.BN961_02932"/>
<reference evidence="2 3" key="1">
    <citation type="journal article" date="2014" name="Genome Announc.">
        <title>Genome Sequence of Afipia felis Strain 76713, Isolated in Hospital Water Using an Amoeba Co-Culture Procedure.</title>
        <authorList>
            <person name="Benamar S."/>
            <person name="La Scola B."/>
            <person name="Croce O."/>
        </authorList>
    </citation>
    <scope>NUCLEOTIDE SEQUENCE [LARGE SCALE GENOMIC DNA]</scope>
    <source>
        <strain evidence="2 3">76713</strain>
    </source>
</reference>
<evidence type="ECO:0000313" key="3">
    <source>
        <dbReference type="Proteomes" id="UP000035762"/>
    </source>
</evidence>
<dbReference type="Proteomes" id="UP000035762">
    <property type="component" value="Unassembled WGS sequence"/>
</dbReference>
<proteinExistence type="predicted"/>
<dbReference type="OrthoDB" id="71751at2"/>
<keyword evidence="3" id="KW-1185">Reference proteome</keyword>
<dbReference type="Pfam" id="PF11160">
    <property type="entry name" value="Hva1_TUDOR"/>
    <property type="match status" value="1"/>
</dbReference>
<evidence type="ECO:0000313" key="2">
    <source>
        <dbReference type="EMBL" id="CEG09504.1"/>
    </source>
</evidence>
<comment type="caution">
    <text evidence="2">The sequence shown here is derived from an EMBL/GenBank/DDBJ whole genome shotgun (WGS) entry which is preliminary data.</text>
</comment>
<feature type="domain" description="Hypervirulence associated protein TUDOR" evidence="1">
    <location>
        <begin position="8"/>
        <end position="66"/>
    </location>
</feature>
<dbReference type="RefSeq" id="WP_009339746.1">
    <property type="nucleotide sequence ID" value="NZ_CCAZ020000002.1"/>
</dbReference>
<dbReference type="EMBL" id="CCAZ020000002">
    <property type="protein sequence ID" value="CEG09504.1"/>
    <property type="molecule type" value="Genomic_DNA"/>
</dbReference>
<organism evidence="2 3">
    <name type="scientific">Afipia felis</name>
    <name type="common">Cat scratch disease bacillus</name>
    <dbReference type="NCBI Taxonomy" id="1035"/>
    <lineage>
        <taxon>Bacteria</taxon>
        <taxon>Pseudomonadati</taxon>
        <taxon>Pseudomonadota</taxon>
        <taxon>Alphaproteobacteria</taxon>
        <taxon>Hyphomicrobiales</taxon>
        <taxon>Nitrobacteraceae</taxon>
        <taxon>Afipia</taxon>
    </lineage>
</organism>
<accession>A0A090MUN0</accession>
<dbReference type="AlphaFoldDB" id="A0A090MUN0"/>
<sequence length="71" mass="7992">MAEGFKIGDHVGWHSEAGWVSGTVIAIHTQDFDYKGHTHYASQECPQYEIKSDKTDHVAAHKGRALELLRE</sequence>
<protein>
    <recommendedName>
        <fullName evidence="1">Hypervirulence associated protein TUDOR domain-containing protein</fullName>
    </recommendedName>
</protein>
<dbReference type="InterPro" id="IPR021331">
    <property type="entry name" value="Hva1_TUDOR"/>
</dbReference>
<name>A0A090MUN0_AFIFE</name>
<gene>
    <name evidence="2" type="ORF">BN961_02932</name>
</gene>